<reference evidence="2 3" key="1">
    <citation type="journal article" date="2015" name="Nature">
        <title>rRNA introns, odd ribosomes, and small enigmatic genomes across a large radiation of phyla.</title>
        <authorList>
            <person name="Brown C.T."/>
            <person name="Hug L.A."/>
            <person name="Thomas B.C."/>
            <person name="Sharon I."/>
            <person name="Castelle C.J."/>
            <person name="Singh A."/>
            <person name="Wilkins M.J."/>
            <person name="Williams K.H."/>
            <person name="Banfield J.F."/>
        </authorList>
    </citation>
    <scope>NUCLEOTIDE SEQUENCE [LARGE SCALE GENOMIC DNA]</scope>
</reference>
<comment type="caution">
    <text evidence="2">The sequence shown here is derived from an EMBL/GenBank/DDBJ whole genome shotgun (WGS) entry which is preliminary data.</text>
</comment>
<proteinExistence type="predicted"/>
<keyword evidence="1" id="KW-0812">Transmembrane</keyword>
<feature type="transmembrane region" description="Helical" evidence="1">
    <location>
        <begin position="26"/>
        <end position="47"/>
    </location>
</feature>
<evidence type="ECO:0008006" key="4">
    <source>
        <dbReference type="Google" id="ProtNLM"/>
    </source>
</evidence>
<dbReference type="EMBL" id="LBOK01000018">
    <property type="protein sequence ID" value="KKP36435.1"/>
    <property type="molecule type" value="Genomic_DNA"/>
</dbReference>
<keyword evidence="1" id="KW-0472">Membrane</keyword>
<keyword evidence="1" id="KW-1133">Transmembrane helix</keyword>
<dbReference type="AlphaFoldDB" id="A0A0G0BC44"/>
<protein>
    <recommendedName>
        <fullName evidence="4">POTRA domain-containing protein</fullName>
    </recommendedName>
</protein>
<name>A0A0G0BC44_9BACT</name>
<evidence type="ECO:0000313" key="2">
    <source>
        <dbReference type="EMBL" id="KKP36435.1"/>
    </source>
</evidence>
<evidence type="ECO:0000313" key="3">
    <source>
        <dbReference type="Proteomes" id="UP000034349"/>
    </source>
</evidence>
<sequence>MYNIYSTYYTPNQDKKFHSVKKRKKGLSFLTYFIITTIVIIFFFIFINKASFFQIQKIEITSNTLSKIELPINSEISNIITKKYTNILFSSSKNIRKYLQTNFLEISNIEVNKEFFKKKIYISYSFREPKYTWCDSTIINSISDSKNCFLIDINGLLFKNNNIKTPAKPLTLLKDKNILLIENEYYQDLELAQKIPSNILYIVNNFSSILEKRNIYSKKAIIKNNNLIIFVLDILDTENDLKNIIEVKFSLEKDLDEQLEKSSTLINYLSNIDLEKVEYIDLRVKEKIYYR</sequence>
<evidence type="ECO:0000256" key="1">
    <source>
        <dbReference type="SAM" id="Phobius"/>
    </source>
</evidence>
<dbReference type="Proteomes" id="UP000034349">
    <property type="component" value="Unassembled WGS sequence"/>
</dbReference>
<organism evidence="2 3">
    <name type="scientific">Candidatus Roizmanbacteria bacterium GW2011_GWA2_32_13</name>
    <dbReference type="NCBI Taxonomy" id="1618475"/>
    <lineage>
        <taxon>Bacteria</taxon>
        <taxon>Candidatus Roizmaniibacteriota</taxon>
    </lineage>
</organism>
<gene>
    <name evidence="2" type="ORF">UR23_C0018G0009</name>
</gene>
<accession>A0A0G0BC44</accession>